<sequence length="40" mass="4480">MACPEEPLPHVQIFGNYPSTPARLGRIAKDPRFERLPCAT</sequence>
<dbReference type="Gramene" id="OMO64383">
    <property type="protein sequence ID" value="OMO64383"/>
    <property type="gene ID" value="CCACVL1_21801"/>
</dbReference>
<name>A0A1R3H206_COCAP</name>
<dbReference type="AlphaFoldDB" id="A0A1R3H206"/>
<dbReference type="Proteomes" id="UP000188268">
    <property type="component" value="Unassembled WGS sequence"/>
</dbReference>
<comment type="caution">
    <text evidence="1">The sequence shown here is derived from an EMBL/GenBank/DDBJ whole genome shotgun (WGS) entry which is preliminary data.</text>
</comment>
<accession>A0A1R3H206</accession>
<reference evidence="1 2" key="1">
    <citation type="submission" date="2013-09" db="EMBL/GenBank/DDBJ databases">
        <title>Corchorus capsularis genome sequencing.</title>
        <authorList>
            <person name="Alam M."/>
            <person name="Haque M.S."/>
            <person name="Islam M.S."/>
            <person name="Emdad E.M."/>
            <person name="Islam M.M."/>
            <person name="Ahmed B."/>
            <person name="Halim A."/>
            <person name="Hossen Q.M.M."/>
            <person name="Hossain M.Z."/>
            <person name="Ahmed R."/>
            <person name="Khan M.M."/>
            <person name="Islam R."/>
            <person name="Rashid M.M."/>
            <person name="Khan S.A."/>
            <person name="Rahman M.S."/>
            <person name="Alam M."/>
        </authorList>
    </citation>
    <scope>NUCLEOTIDE SEQUENCE [LARGE SCALE GENOMIC DNA]</scope>
    <source>
        <strain evidence="2">cv. CVL-1</strain>
        <tissue evidence="1">Whole seedling</tissue>
    </source>
</reference>
<proteinExistence type="predicted"/>
<evidence type="ECO:0000313" key="2">
    <source>
        <dbReference type="Proteomes" id="UP000188268"/>
    </source>
</evidence>
<protein>
    <submittedName>
        <fullName evidence="1">Uncharacterized protein</fullName>
    </submittedName>
</protein>
<dbReference type="EMBL" id="AWWV01012812">
    <property type="protein sequence ID" value="OMO64383.1"/>
    <property type="molecule type" value="Genomic_DNA"/>
</dbReference>
<keyword evidence="2" id="KW-1185">Reference proteome</keyword>
<gene>
    <name evidence="1" type="ORF">CCACVL1_21801</name>
</gene>
<organism evidence="1 2">
    <name type="scientific">Corchorus capsularis</name>
    <name type="common">Jute</name>
    <dbReference type="NCBI Taxonomy" id="210143"/>
    <lineage>
        <taxon>Eukaryota</taxon>
        <taxon>Viridiplantae</taxon>
        <taxon>Streptophyta</taxon>
        <taxon>Embryophyta</taxon>
        <taxon>Tracheophyta</taxon>
        <taxon>Spermatophyta</taxon>
        <taxon>Magnoliopsida</taxon>
        <taxon>eudicotyledons</taxon>
        <taxon>Gunneridae</taxon>
        <taxon>Pentapetalae</taxon>
        <taxon>rosids</taxon>
        <taxon>malvids</taxon>
        <taxon>Malvales</taxon>
        <taxon>Malvaceae</taxon>
        <taxon>Grewioideae</taxon>
        <taxon>Apeibeae</taxon>
        <taxon>Corchorus</taxon>
    </lineage>
</organism>
<evidence type="ECO:0000313" key="1">
    <source>
        <dbReference type="EMBL" id="OMO64383.1"/>
    </source>
</evidence>